<sequence length="945" mass="104415">MEDAMDFEDAAKKSWQSFSTMKRFVSEAHRLENATWRLWYMQKLHRQRTTPCETSSSVSANDDTVATVLVMCVYCDIHTASLSCHGCCHDAYCVSCFKLIHKKGHLATHTAVKIKTLPPREIERLAVAQEATSEEYHSPSHDHEGSVTRSSSASSSLVGDTSAHGHNSPQESPSRDGMRKPKIKSWEVQMDMLLQRLMVNSIHHEEDISVHNIDGRESLGTDEGLLSFASESAPDIEAAVLPHQVTEAVAASEESAASSDDQPLFVGITPAKSEDSADAVAQESVRRARVPSSPLISAISAAASPAMSPALAPLQSPSIAPLQPAGTDLNEMSSSLFALPNLTRTKSRKKNSVCANCSGNHITIDCPLLESYLPSTSMQGPGNVDTMLRKCFTTIHNDNLSNSTHAFLGDEISVRGGGNFSKGQFASSSAVRPLGGGDQDASTWTSFGMNSIAEDQTADVHDTLPVLAAFTAANDNPHRWDSTSWMMSSLATDLPHDVFETLRKAEKSCSSPSGSSHSDEIGPSLSGWVHLKEPGTKWRKRYVSLFRNTVWEYLDDRETSRPIGYANLAEGSIHAHQTTTLEFTVRYYRHSSPDSARSDCWIQFESDEEAERWRNDLHRATKLQIEDLFELQPDSHSPTEGYELGKGRFSSVRRACRKRVRIDSNSPRHDCALKIIDKNIFWDLVAHETEREDTVIREILTQTVLTVRAGTSYCPVIRLLSLFETRNHLVLELELMREGDLHEEIVSKSAVDENHAPYLVASLVRAIDYCLRNGIAHRDVKLSNLALDHSLCSKGQRYSVIKIADFGMAAFIECDGRLRGRCGTPGFVAPEILTAGKGESYPAGVDMFSVGVVTYTMLCGYEPFFGVNDEELIQMNKSVEFEFEEPEWSSISDEAKDLICCMMEKDTSKRISASEALRHPFLEEASTALEGIDEVEIPGCPLRLL</sequence>
<feature type="domain" description="PH" evidence="3">
    <location>
        <begin position="522"/>
        <end position="622"/>
    </location>
</feature>
<evidence type="ECO:0000313" key="6">
    <source>
        <dbReference type="Proteomes" id="UP000794436"/>
    </source>
</evidence>
<dbReference type="Gene3D" id="2.30.29.30">
    <property type="entry name" value="Pleckstrin-homology domain (PH domain)/Phosphotyrosine-binding domain (PTB)"/>
    <property type="match status" value="1"/>
</dbReference>
<keyword evidence="6" id="KW-1185">Reference proteome</keyword>
<dbReference type="AlphaFoldDB" id="A0A8K1CHR9"/>
<dbReference type="SUPFAM" id="SSF56112">
    <property type="entry name" value="Protein kinase-like (PK-like)"/>
    <property type="match status" value="1"/>
</dbReference>
<feature type="region of interest" description="Disordered" evidence="2">
    <location>
        <begin position="130"/>
        <end position="180"/>
    </location>
</feature>
<evidence type="ECO:0000256" key="2">
    <source>
        <dbReference type="SAM" id="MobiDB-lite"/>
    </source>
</evidence>
<dbReference type="PROSITE" id="PS50003">
    <property type="entry name" value="PH_DOMAIN"/>
    <property type="match status" value="1"/>
</dbReference>
<dbReference type="Pfam" id="PF08550">
    <property type="entry name" value="GATA_AreA"/>
    <property type="match status" value="1"/>
</dbReference>
<gene>
    <name evidence="5" type="ORF">Poli38472_009845</name>
</gene>
<evidence type="ECO:0000256" key="1">
    <source>
        <dbReference type="PROSITE-ProRule" id="PRU10141"/>
    </source>
</evidence>
<keyword evidence="1" id="KW-0547">Nucleotide-binding</keyword>
<feature type="compositionally biased region" description="Basic and acidic residues" evidence="2">
    <location>
        <begin position="134"/>
        <end position="146"/>
    </location>
</feature>
<evidence type="ECO:0000313" key="5">
    <source>
        <dbReference type="EMBL" id="TMW62352.1"/>
    </source>
</evidence>
<feature type="compositionally biased region" description="Low complexity" evidence="2">
    <location>
        <begin position="147"/>
        <end position="162"/>
    </location>
</feature>
<dbReference type="EMBL" id="SPLM01000074">
    <property type="protein sequence ID" value="TMW62352.1"/>
    <property type="molecule type" value="Genomic_DNA"/>
</dbReference>
<feature type="domain" description="Protein kinase" evidence="4">
    <location>
        <begin position="638"/>
        <end position="922"/>
    </location>
</feature>
<comment type="caution">
    <text evidence="5">The sequence shown here is derived from an EMBL/GenBank/DDBJ whole genome shotgun (WGS) entry which is preliminary data.</text>
</comment>
<accession>A0A8K1CHR9</accession>
<feature type="binding site" evidence="1">
    <location>
        <position position="674"/>
    </location>
    <ligand>
        <name>ATP</name>
        <dbReference type="ChEBI" id="CHEBI:30616"/>
    </ligand>
</feature>
<dbReference type="SMART" id="SM00233">
    <property type="entry name" value="PH"/>
    <property type="match status" value="1"/>
</dbReference>
<dbReference type="Pfam" id="PF00169">
    <property type="entry name" value="PH"/>
    <property type="match status" value="1"/>
</dbReference>
<dbReference type="Proteomes" id="UP000794436">
    <property type="component" value="Unassembled WGS sequence"/>
</dbReference>
<dbReference type="Gene3D" id="1.10.510.10">
    <property type="entry name" value="Transferase(Phosphotransferase) domain 1"/>
    <property type="match status" value="1"/>
</dbReference>
<evidence type="ECO:0008006" key="7">
    <source>
        <dbReference type="Google" id="ProtNLM"/>
    </source>
</evidence>
<dbReference type="SMART" id="SM00220">
    <property type="entry name" value="S_TKc"/>
    <property type="match status" value="1"/>
</dbReference>
<dbReference type="SUPFAM" id="SSF57845">
    <property type="entry name" value="B-box zinc-binding domain"/>
    <property type="match status" value="1"/>
</dbReference>
<dbReference type="OrthoDB" id="40902at2759"/>
<name>A0A8K1CHR9_PYTOL</name>
<dbReference type="InterPro" id="IPR011993">
    <property type="entry name" value="PH-like_dom_sf"/>
</dbReference>
<evidence type="ECO:0000259" key="3">
    <source>
        <dbReference type="PROSITE" id="PS50003"/>
    </source>
</evidence>
<dbReference type="GO" id="GO:0005524">
    <property type="term" value="F:ATP binding"/>
    <property type="evidence" value="ECO:0007669"/>
    <property type="project" value="UniProtKB-UniRule"/>
</dbReference>
<dbReference type="PROSITE" id="PS00107">
    <property type="entry name" value="PROTEIN_KINASE_ATP"/>
    <property type="match status" value="1"/>
</dbReference>
<dbReference type="GO" id="GO:0004672">
    <property type="term" value="F:protein kinase activity"/>
    <property type="evidence" value="ECO:0007669"/>
    <property type="project" value="InterPro"/>
</dbReference>
<dbReference type="InterPro" id="IPR011009">
    <property type="entry name" value="Kinase-like_dom_sf"/>
</dbReference>
<dbReference type="Pfam" id="PF00069">
    <property type="entry name" value="Pkinase"/>
    <property type="match status" value="1"/>
</dbReference>
<evidence type="ECO:0000259" key="4">
    <source>
        <dbReference type="PROSITE" id="PS50011"/>
    </source>
</evidence>
<organism evidence="5 6">
    <name type="scientific">Pythium oligandrum</name>
    <name type="common">Mycoparasitic fungus</name>
    <dbReference type="NCBI Taxonomy" id="41045"/>
    <lineage>
        <taxon>Eukaryota</taxon>
        <taxon>Sar</taxon>
        <taxon>Stramenopiles</taxon>
        <taxon>Oomycota</taxon>
        <taxon>Peronosporomycetes</taxon>
        <taxon>Pythiales</taxon>
        <taxon>Pythiaceae</taxon>
        <taxon>Pythium</taxon>
    </lineage>
</organism>
<dbReference type="CDD" id="cd00821">
    <property type="entry name" value="PH"/>
    <property type="match status" value="1"/>
</dbReference>
<protein>
    <recommendedName>
        <fullName evidence="7">CAMK/CAMK1 protein kinase</fullName>
    </recommendedName>
</protein>
<dbReference type="PROSITE" id="PS50011">
    <property type="entry name" value="PROTEIN_KINASE_DOM"/>
    <property type="match status" value="1"/>
</dbReference>
<dbReference type="InterPro" id="IPR001849">
    <property type="entry name" value="PH_domain"/>
</dbReference>
<keyword evidence="1" id="KW-0067">ATP-binding</keyword>
<dbReference type="InterPro" id="IPR013860">
    <property type="entry name" value="AreA_GATA"/>
</dbReference>
<dbReference type="SUPFAM" id="SSF50729">
    <property type="entry name" value="PH domain-like"/>
    <property type="match status" value="1"/>
</dbReference>
<reference evidence="5" key="1">
    <citation type="submission" date="2019-03" db="EMBL/GenBank/DDBJ databases">
        <title>Long read genome sequence of the mycoparasitic Pythium oligandrum ATCC 38472 isolated from sugarbeet rhizosphere.</title>
        <authorList>
            <person name="Gaulin E."/>
        </authorList>
    </citation>
    <scope>NUCLEOTIDE SEQUENCE</scope>
    <source>
        <strain evidence="5">ATCC 38472_TT</strain>
    </source>
</reference>
<proteinExistence type="predicted"/>
<dbReference type="PANTHER" id="PTHR24347">
    <property type="entry name" value="SERINE/THREONINE-PROTEIN KINASE"/>
    <property type="match status" value="1"/>
</dbReference>
<dbReference type="InterPro" id="IPR000719">
    <property type="entry name" value="Prot_kinase_dom"/>
</dbReference>
<dbReference type="InterPro" id="IPR017441">
    <property type="entry name" value="Protein_kinase_ATP_BS"/>
</dbReference>